<dbReference type="EMBL" id="UINC01018220">
    <property type="protein sequence ID" value="SVA76331.1"/>
    <property type="molecule type" value="Genomic_DNA"/>
</dbReference>
<protein>
    <recommendedName>
        <fullName evidence="2">Aminoglycoside phosphotransferase domain-containing protein</fullName>
    </recommendedName>
</protein>
<dbReference type="InterPro" id="IPR011009">
    <property type="entry name" value="Kinase-like_dom_sf"/>
</dbReference>
<name>A0A381YIG1_9ZZZZ</name>
<evidence type="ECO:0000313" key="1">
    <source>
        <dbReference type="EMBL" id="SVA76331.1"/>
    </source>
</evidence>
<dbReference type="SUPFAM" id="SSF56112">
    <property type="entry name" value="Protein kinase-like (PK-like)"/>
    <property type="match status" value="1"/>
</dbReference>
<accession>A0A381YIG1</accession>
<proteinExistence type="predicted"/>
<feature type="non-terminal residue" evidence="1">
    <location>
        <position position="1"/>
    </location>
</feature>
<feature type="non-terminal residue" evidence="1">
    <location>
        <position position="130"/>
    </location>
</feature>
<gene>
    <name evidence="1" type="ORF">METZ01_LOCUS129185</name>
</gene>
<reference evidence="1" key="1">
    <citation type="submission" date="2018-05" db="EMBL/GenBank/DDBJ databases">
        <authorList>
            <person name="Lanie J.A."/>
            <person name="Ng W.-L."/>
            <person name="Kazmierczak K.M."/>
            <person name="Andrzejewski T.M."/>
            <person name="Davidsen T.M."/>
            <person name="Wayne K.J."/>
            <person name="Tettelin H."/>
            <person name="Glass J.I."/>
            <person name="Rusch D."/>
            <person name="Podicherti R."/>
            <person name="Tsui H.-C.T."/>
            <person name="Winkler M.E."/>
        </authorList>
    </citation>
    <scope>NUCLEOTIDE SEQUENCE</scope>
</reference>
<evidence type="ECO:0008006" key="2">
    <source>
        <dbReference type="Google" id="ProtNLM"/>
    </source>
</evidence>
<sequence>VKDDSISSVHLCDYQGIPSVMRVDKPLAGYLDLDRAGEFDLLYCIQPHGFSPEPLYSDPGEGILICRFLEGEVLTPTDLGTRGKIVELGKILGSIHRLHLPDFKTRFVNQIRHYEKELKNDADGSLLKRG</sequence>
<organism evidence="1">
    <name type="scientific">marine metagenome</name>
    <dbReference type="NCBI Taxonomy" id="408172"/>
    <lineage>
        <taxon>unclassified sequences</taxon>
        <taxon>metagenomes</taxon>
        <taxon>ecological metagenomes</taxon>
    </lineage>
</organism>
<dbReference type="AlphaFoldDB" id="A0A381YIG1"/>